<keyword evidence="3" id="KW-1185">Reference proteome</keyword>
<dbReference type="Gene3D" id="1.10.30.10">
    <property type="entry name" value="High mobility group box domain"/>
    <property type="match status" value="1"/>
</dbReference>
<evidence type="ECO:0000259" key="1">
    <source>
        <dbReference type="Pfam" id="PF06244"/>
    </source>
</evidence>
<feature type="domain" description="Coiled-coil" evidence="1">
    <location>
        <begin position="4"/>
        <end position="48"/>
    </location>
</feature>
<name>A0A0P1BRW4_9BASI</name>
<dbReference type="EMBL" id="CCYA01000277">
    <property type="protein sequence ID" value="CEH19128.1"/>
    <property type="molecule type" value="Genomic_DNA"/>
</dbReference>
<sequence>MVKKSAYNKFVKKESAKFKQTHPKGTTQERMKLIGAAWAKSPENPKNKPGAKK</sequence>
<dbReference type="OrthoDB" id="667577at2759"/>
<proteinExistence type="predicted"/>
<reference evidence="2 3" key="1">
    <citation type="submission" date="2014-09" db="EMBL/GenBank/DDBJ databases">
        <authorList>
            <person name="Magalhaes I.L.F."/>
            <person name="Oliveira U."/>
            <person name="Santos F.R."/>
            <person name="Vidigal T.H.D.A."/>
            <person name="Brescovit A.D."/>
            <person name="Santos A.J."/>
        </authorList>
    </citation>
    <scope>NUCLEOTIDE SEQUENCE [LARGE SCALE GENOMIC DNA]</scope>
</reference>
<dbReference type="Proteomes" id="UP000054845">
    <property type="component" value="Unassembled WGS sequence"/>
</dbReference>
<protein>
    <recommendedName>
        <fullName evidence="1">Coiled-coil domain-containing protein</fullName>
    </recommendedName>
</protein>
<organism evidence="2 3">
    <name type="scientific">Ceraceosorus bombacis</name>
    <dbReference type="NCBI Taxonomy" id="401625"/>
    <lineage>
        <taxon>Eukaryota</taxon>
        <taxon>Fungi</taxon>
        <taxon>Dikarya</taxon>
        <taxon>Basidiomycota</taxon>
        <taxon>Ustilaginomycotina</taxon>
        <taxon>Exobasidiomycetes</taxon>
        <taxon>Ceraceosorales</taxon>
        <taxon>Ceraceosoraceae</taxon>
        <taxon>Ceraceosorus</taxon>
    </lineage>
</organism>
<accession>A0A0P1BRW4</accession>
<dbReference type="AlphaFoldDB" id="A0A0P1BRW4"/>
<dbReference type="CDD" id="cd00084">
    <property type="entry name" value="HMG-box_SF"/>
    <property type="match status" value="1"/>
</dbReference>
<dbReference type="InterPro" id="IPR054414">
    <property type="entry name" value="Ccdc124/Oxs1_C"/>
</dbReference>
<evidence type="ECO:0000313" key="2">
    <source>
        <dbReference type="EMBL" id="CEH19128.1"/>
    </source>
</evidence>
<dbReference type="InterPro" id="IPR036910">
    <property type="entry name" value="HMG_box_dom_sf"/>
</dbReference>
<evidence type="ECO:0000313" key="3">
    <source>
        <dbReference type="Proteomes" id="UP000054845"/>
    </source>
</evidence>
<dbReference type="SUPFAM" id="SSF47095">
    <property type="entry name" value="HMG-box"/>
    <property type="match status" value="1"/>
</dbReference>
<dbReference type="Pfam" id="PF06244">
    <property type="entry name" value="Ccdc124"/>
    <property type="match status" value="1"/>
</dbReference>